<organism evidence="2 3">
    <name type="scientific">Guyanagaster necrorhizus</name>
    <dbReference type="NCBI Taxonomy" id="856835"/>
    <lineage>
        <taxon>Eukaryota</taxon>
        <taxon>Fungi</taxon>
        <taxon>Dikarya</taxon>
        <taxon>Basidiomycota</taxon>
        <taxon>Agaricomycotina</taxon>
        <taxon>Agaricomycetes</taxon>
        <taxon>Agaricomycetidae</taxon>
        <taxon>Agaricales</taxon>
        <taxon>Marasmiineae</taxon>
        <taxon>Physalacriaceae</taxon>
        <taxon>Guyanagaster</taxon>
    </lineage>
</organism>
<name>A0A9P8AWL2_9AGAR</name>
<feature type="region of interest" description="Disordered" evidence="1">
    <location>
        <begin position="82"/>
        <end position="109"/>
    </location>
</feature>
<evidence type="ECO:0000313" key="2">
    <source>
        <dbReference type="EMBL" id="KAG7450455.1"/>
    </source>
</evidence>
<dbReference type="GeneID" id="66107636"/>
<feature type="compositionally biased region" description="Low complexity" evidence="1">
    <location>
        <begin position="200"/>
        <end position="224"/>
    </location>
</feature>
<feature type="compositionally biased region" description="Basic and acidic residues" evidence="1">
    <location>
        <begin position="497"/>
        <end position="508"/>
    </location>
</feature>
<feature type="region of interest" description="Disordered" evidence="1">
    <location>
        <begin position="451"/>
        <end position="471"/>
    </location>
</feature>
<protein>
    <submittedName>
        <fullName evidence="2">Uncharacterized protein</fullName>
    </submittedName>
</protein>
<reference evidence="2" key="1">
    <citation type="submission" date="2020-11" db="EMBL/GenBank/DDBJ databases">
        <title>Adaptations for nitrogen fixation in a non-lichenized fungal sporocarp promotes dispersal by wood-feeding termites.</title>
        <authorList>
            <consortium name="DOE Joint Genome Institute"/>
            <person name="Koch R.A."/>
            <person name="Yoon G."/>
            <person name="Arayal U."/>
            <person name="Lail K."/>
            <person name="Amirebrahimi M."/>
            <person name="Labutti K."/>
            <person name="Lipzen A."/>
            <person name="Riley R."/>
            <person name="Barry K."/>
            <person name="Henrissat B."/>
            <person name="Grigoriev I.V."/>
            <person name="Herr J.R."/>
            <person name="Aime M.C."/>
        </authorList>
    </citation>
    <scope>NUCLEOTIDE SEQUENCE</scope>
    <source>
        <strain evidence="2">MCA 3950</strain>
    </source>
</reference>
<feature type="compositionally biased region" description="Polar residues" evidence="1">
    <location>
        <begin position="225"/>
        <end position="246"/>
    </location>
</feature>
<evidence type="ECO:0000313" key="3">
    <source>
        <dbReference type="Proteomes" id="UP000812287"/>
    </source>
</evidence>
<comment type="caution">
    <text evidence="2">The sequence shown here is derived from an EMBL/GenBank/DDBJ whole genome shotgun (WGS) entry which is preliminary data.</text>
</comment>
<accession>A0A9P8AWL2</accession>
<proteinExistence type="predicted"/>
<feature type="region of interest" description="Disordered" evidence="1">
    <location>
        <begin position="137"/>
        <end position="246"/>
    </location>
</feature>
<sequence>MDPLQIPSTVATTMTTSVRSPSPAIPRAWPPTPLPERPFISPILTHTNAQSQHLPASATSPEPLHLDRVLNFHQRLSLALSEPDNDTKKQASFTVTPSRPNASPSMPLDDSNLMKYNLNDTSLSVVDISVATSCTSPMTPERVLDKSPDELSPSSQINDNMRIYEEKTRNHAPSSEPDILFGASNPDHPSASFSGQDAASNSSFSSSPCPSPTSPSSSIFPPRSRTQTNSSQASYDHPSSLSCMTSSKEDFGVVRTREASRSLSPSPSAHASRYNRALTMPLLHTPERVSPSVEELAPPTIPMLIGLSLPGTPDNSVSIDGNPSLNGFLASPQSDVNDPEWTLALSAVTPTPTTSVHDTSPSLSLSPTSSFRAQLNLDAAEHVLNFPSHNPSLVGVSVEPSPAIGMSEIGSLETGAAEYAAAVMSSVWSSANPSLDPTVIETTRVVVSDNNSRGMHGVASDRPARGGSRQSWNKRRDILLKLRKFGGKVKQLLNRGAGREDGRNEIPRPRSAPLMRTPSPFGIPTLDLGDDEGNHRIHRSRPSLTPHTYTSVNASASGSSTPQLAIHVLPPSVPTSPYTNNHAVPKSESDVVANAEIAKHARPKASADIKFGHRFSLSAITRLTRPSSPSSASSVLISPPKRRRHVSALALPSVRSDSFQFDTQNVSLRDATCSSWFRCSLQTESTQS</sequence>
<gene>
    <name evidence="2" type="ORF">BT62DRAFT_927746</name>
</gene>
<feature type="region of interest" description="Disordered" evidence="1">
    <location>
        <begin position="495"/>
        <end position="560"/>
    </location>
</feature>
<feature type="compositionally biased region" description="Polar residues" evidence="1">
    <location>
        <begin position="90"/>
        <end position="104"/>
    </location>
</feature>
<feature type="compositionally biased region" description="Polar residues" evidence="1">
    <location>
        <begin position="542"/>
        <end position="560"/>
    </location>
</feature>
<dbReference type="EMBL" id="MU250526">
    <property type="protein sequence ID" value="KAG7450455.1"/>
    <property type="molecule type" value="Genomic_DNA"/>
</dbReference>
<dbReference type="OrthoDB" id="3052310at2759"/>
<feature type="region of interest" description="Disordered" evidence="1">
    <location>
        <begin position="253"/>
        <end position="272"/>
    </location>
</feature>
<evidence type="ECO:0000256" key="1">
    <source>
        <dbReference type="SAM" id="MobiDB-lite"/>
    </source>
</evidence>
<dbReference type="Proteomes" id="UP000812287">
    <property type="component" value="Unassembled WGS sequence"/>
</dbReference>
<feature type="compositionally biased region" description="Polar residues" evidence="1">
    <location>
        <begin position="1"/>
        <end position="20"/>
    </location>
</feature>
<keyword evidence="3" id="KW-1185">Reference proteome</keyword>
<dbReference type="RefSeq" id="XP_043043955.1">
    <property type="nucleotide sequence ID" value="XM_043185339.1"/>
</dbReference>
<feature type="region of interest" description="Disordered" evidence="1">
    <location>
        <begin position="1"/>
        <end position="30"/>
    </location>
</feature>
<dbReference type="AlphaFoldDB" id="A0A9P8AWL2"/>